<keyword evidence="1" id="KW-0812">Transmembrane</keyword>
<organism evidence="2 3">
    <name type="scientific">Bacillus cereus (strain VD014)</name>
    <dbReference type="NCBI Taxonomy" id="1053223"/>
    <lineage>
        <taxon>Bacteria</taxon>
        <taxon>Bacillati</taxon>
        <taxon>Bacillota</taxon>
        <taxon>Bacilli</taxon>
        <taxon>Bacillales</taxon>
        <taxon>Bacillaceae</taxon>
        <taxon>Bacillus</taxon>
        <taxon>Bacillus cereus group</taxon>
    </lineage>
</organism>
<gene>
    <name evidence="2" type="ORF">IIA_03519</name>
</gene>
<protein>
    <submittedName>
        <fullName evidence="2">DNA translocase ftsK</fullName>
    </submittedName>
</protein>
<evidence type="ECO:0000256" key="1">
    <source>
        <dbReference type="SAM" id="Phobius"/>
    </source>
</evidence>
<evidence type="ECO:0000313" key="3">
    <source>
        <dbReference type="Proteomes" id="UP000006607"/>
    </source>
</evidence>
<evidence type="ECO:0000313" key="2">
    <source>
        <dbReference type="EMBL" id="EJR19624.1"/>
    </source>
</evidence>
<dbReference type="AlphaFoldDB" id="A0A9W5K595"/>
<name>A0A9W5K595_BACC8</name>
<proteinExistence type="predicted"/>
<keyword evidence="1" id="KW-0472">Membrane</keyword>
<feature type="transmembrane region" description="Helical" evidence="1">
    <location>
        <begin position="21"/>
        <end position="41"/>
    </location>
</feature>
<sequence>MKVVNREKCSLMMYKKKVLKKSLIVFTIRLFYIVFLLYTILSNKERAYIQGHSLEYEYLEYVLCKCSIFNAEKC</sequence>
<reference evidence="2" key="1">
    <citation type="submission" date="2012-04" db="EMBL/GenBank/DDBJ databases">
        <title>The Genome Sequence of Bacillus cereus VD014.</title>
        <authorList>
            <consortium name="The Broad Institute Genome Sequencing Platform"/>
            <consortium name="The Broad Institute Genome Sequencing Center for Infectious Disease"/>
            <person name="Feldgarden M."/>
            <person name="Van der Auwera G.A."/>
            <person name="Mahillon J."/>
            <person name="Duprez V."/>
            <person name="Timmery S."/>
            <person name="Mattelet C."/>
            <person name="Dierick K."/>
            <person name="Sun M."/>
            <person name="Yu Z."/>
            <person name="Zhu L."/>
            <person name="Hu X."/>
            <person name="Shank E.B."/>
            <person name="Swiecicka I."/>
            <person name="Hansen B.M."/>
            <person name="Andrup L."/>
            <person name="Young S.K."/>
            <person name="Zeng Q."/>
            <person name="Gargeya S."/>
            <person name="Fitzgerald M."/>
            <person name="Haas B."/>
            <person name="Abouelleil A."/>
            <person name="Alvarado L."/>
            <person name="Arachchi H.M."/>
            <person name="Berlin A."/>
            <person name="Chapman S.B."/>
            <person name="Goldberg J."/>
            <person name="Griggs A."/>
            <person name="Gujja S."/>
            <person name="Hansen M."/>
            <person name="Howarth C."/>
            <person name="Imamovic A."/>
            <person name="Larimer J."/>
            <person name="McCowen C."/>
            <person name="Montmayeur A."/>
            <person name="Murphy C."/>
            <person name="Neiman D."/>
            <person name="Pearson M."/>
            <person name="Priest M."/>
            <person name="Roberts A."/>
            <person name="Saif S."/>
            <person name="Shea T."/>
            <person name="Sisk P."/>
            <person name="Sykes S."/>
            <person name="Wortman J."/>
            <person name="Nusbaum C."/>
            <person name="Birren B."/>
        </authorList>
    </citation>
    <scope>NUCLEOTIDE SEQUENCE</scope>
    <source>
        <strain evidence="2">VD014</strain>
    </source>
</reference>
<accession>A0A9W5K595</accession>
<dbReference type="Proteomes" id="UP000006607">
    <property type="component" value="Unassembled WGS sequence"/>
</dbReference>
<comment type="caution">
    <text evidence="2">The sequence shown here is derived from an EMBL/GenBank/DDBJ whole genome shotgun (WGS) entry which is preliminary data.</text>
</comment>
<dbReference type="EMBL" id="AHER01000038">
    <property type="protein sequence ID" value="EJR19624.1"/>
    <property type="molecule type" value="Genomic_DNA"/>
</dbReference>
<keyword evidence="1" id="KW-1133">Transmembrane helix</keyword>